<name>A0AAV8VRC9_9CUCU</name>
<dbReference type="Proteomes" id="UP001159042">
    <property type="component" value="Unassembled WGS sequence"/>
</dbReference>
<proteinExistence type="predicted"/>
<gene>
    <name evidence="1" type="ORF">NQ315_008353</name>
</gene>
<evidence type="ECO:0000313" key="2">
    <source>
        <dbReference type="Proteomes" id="UP001159042"/>
    </source>
</evidence>
<dbReference type="EMBL" id="JANEYG010000037">
    <property type="protein sequence ID" value="KAJ8916953.1"/>
    <property type="molecule type" value="Genomic_DNA"/>
</dbReference>
<reference evidence="1 2" key="1">
    <citation type="journal article" date="2023" name="Insect Mol. Biol.">
        <title>Genome sequencing provides insights into the evolution of gene families encoding plant cell wall-degrading enzymes in longhorned beetles.</title>
        <authorList>
            <person name="Shin N.R."/>
            <person name="Okamura Y."/>
            <person name="Kirsch R."/>
            <person name="Pauchet Y."/>
        </authorList>
    </citation>
    <scope>NUCLEOTIDE SEQUENCE [LARGE SCALE GENOMIC DNA]</scope>
    <source>
        <strain evidence="1">EAD_L_NR</strain>
    </source>
</reference>
<protein>
    <submittedName>
        <fullName evidence="1">Uncharacterized protein</fullName>
    </submittedName>
</protein>
<dbReference type="AlphaFoldDB" id="A0AAV8VRC9"/>
<organism evidence="1 2">
    <name type="scientific">Exocentrus adspersus</name>
    <dbReference type="NCBI Taxonomy" id="1586481"/>
    <lineage>
        <taxon>Eukaryota</taxon>
        <taxon>Metazoa</taxon>
        <taxon>Ecdysozoa</taxon>
        <taxon>Arthropoda</taxon>
        <taxon>Hexapoda</taxon>
        <taxon>Insecta</taxon>
        <taxon>Pterygota</taxon>
        <taxon>Neoptera</taxon>
        <taxon>Endopterygota</taxon>
        <taxon>Coleoptera</taxon>
        <taxon>Polyphaga</taxon>
        <taxon>Cucujiformia</taxon>
        <taxon>Chrysomeloidea</taxon>
        <taxon>Cerambycidae</taxon>
        <taxon>Lamiinae</taxon>
        <taxon>Acanthocinini</taxon>
        <taxon>Exocentrus</taxon>
    </lineage>
</organism>
<evidence type="ECO:0000313" key="1">
    <source>
        <dbReference type="EMBL" id="KAJ8916953.1"/>
    </source>
</evidence>
<sequence>MYSVAMLQKCKDVVDDLNHLRRALICNGLGTLNERSRGNPIPRRKKNVQKEECGDHNTYYIICRLLKKQNINTVFTTEKEITLEFPKTMSNGEDLQCPGVYNILFICWKVYMPERKTYGTNRQQNTKRSRDFKYFEISAVAEHRTDTEHNIQLEMMKVVVRKRRF</sequence>
<accession>A0AAV8VRC9</accession>
<keyword evidence="2" id="KW-1185">Reference proteome</keyword>
<comment type="caution">
    <text evidence="1">The sequence shown here is derived from an EMBL/GenBank/DDBJ whole genome shotgun (WGS) entry which is preliminary data.</text>
</comment>